<name>A0ABS1V7S9_9PROT</name>
<dbReference type="InterPro" id="IPR007844">
    <property type="entry name" value="AsmA"/>
</dbReference>
<gene>
    <name evidence="2" type="ORF">JMJ55_20525</name>
</gene>
<dbReference type="RefSeq" id="WP_202827474.1">
    <property type="nucleotide sequence ID" value="NZ_JAEUXJ010000010.1"/>
</dbReference>
<proteinExistence type="predicted"/>
<comment type="caution">
    <text evidence="2">The sequence shown here is derived from an EMBL/GenBank/DDBJ whole genome shotgun (WGS) entry which is preliminary data.</text>
</comment>
<feature type="domain" description="AsmA" evidence="1">
    <location>
        <begin position="183"/>
        <end position="538"/>
    </location>
</feature>
<keyword evidence="3" id="KW-1185">Reference proteome</keyword>
<evidence type="ECO:0000313" key="2">
    <source>
        <dbReference type="EMBL" id="MBL6457726.1"/>
    </source>
</evidence>
<accession>A0ABS1V7S9</accession>
<dbReference type="Pfam" id="PF05170">
    <property type="entry name" value="AsmA"/>
    <property type="match status" value="1"/>
</dbReference>
<protein>
    <submittedName>
        <fullName evidence="2">AsmA family protein</fullName>
    </submittedName>
</protein>
<sequence length="641" mass="67006">MARRWRWILGLGVPLLAIALLVVLFRWDWLIPIVEAQASAKLGRPVTIAHLHVSLGRTTTITAEDLKVGNPPGFEGDAPFAAIPRASIAVDVGAYIKDRSIVIPEIALDRPAVEVIGRADGSNNYSFDLGGGAASDPSSPGPRIGNLRITEGQAHVAIAKLRSDFRVAVATEEQQGGESSITARATGTYAAQPINAELKGGALLNLRDAERPWPIQLSLANGPTKVDLHGTVQDPLKLAGADIRLDIAGPDMALLAPLTGVAIPATTPFRVTGKLDYEAGAFRFSDVQGRLGRSDIGGRFSITPGKERPVLDADISSRRVDLADLGGFIGGTPGRVGTPGQTAQQRQALARAEASPRLLPTAPISIPRLRAADIHLRYRAASIEGRSMPFDSLEVNADIENGVIRLHPVSFGIGRGRLAAEGVLTPLENGALRAQVEFDLRRIDISKLMRAAGAGGAGTLGGVGKLDGAGRSLSELLGNGNGGLTLVTVGGNLSSLLVDLSGLQFGNALLSALGIPARTEIECLIADFTLQRGMLDTRSLLLDTDSYVVTGGGKAGLGRETLDLWLRTSSKHFTIGSLPTPIGIGGTFKNPSILPELGELAVRGGAAVGLGILFPPLALLPTIQLGVGENSSCERLTRRAG</sequence>
<dbReference type="PANTHER" id="PTHR30441:SF9">
    <property type="entry name" value="ASMA FAMILY PROTEIN YHJG"/>
    <property type="match status" value="1"/>
</dbReference>
<dbReference type="PANTHER" id="PTHR30441">
    <property type="entry name" value="DUF748 DOMAIN-CONTAINING PROTEIN"/>
    <property type="match status" value="1"/>
</dbReference>
<dbReference type="Proteomes" id="UP000606490">
    <property type="component" value="Unassembled WGS sequence"/>
</dbReference>
<evidence type="ECO:0000259" key="1">
    <source>
        <dbReference type="Pfam" id="PF05170"/>
    </source>
</evidence>
<dbReference type="EMBL" id="JAEUXJ010000010">
    <property type="protein sequence ID" value="MBL6457726.1"/>
    <property type="molecule type" value="Genomic_DNA"/>
</dbReference>
<dbReference type="InterPro" id="IPR052894">
    <property type="entry name" value="AsmA-related"/>
</dbReference>
<reference evidence="2 3" key="1">
    <citation type="submission" date="2021-01" db="EMBL/GenBank/DDBJ databases">
        <title>Belnapia mucosa sp. nov. and Belnapia arida sp. nov., isolated from the Tabernas Desert (Almeria, Spain).</title>
        <authorList>
            <person name="Molina-Menor E."/>
            <person name="Vidal-Verdu A."/>
            <person name="Calonge A."/>
            <person name="Satari L."/>
            <person name="Pereto Magraner J."/>
            <person name="Porcar Miralles M."/>
        </authorList>
    </citation>
    <scope>NUCLEOTIDE SEQUENCE [LARGE SCALE GENOMIC DNA]</scope>
    <source>
        <strain evidence="2 3">T6</strain>
    </source>
</reference>
<evidence type="ECO:0000313" key="3">
    <source>
        <dbReference type="Proteomes" id="UP000606490"/>
    </source>
</evidence>
<organism evidence="2 3">
    <name type="scientific">Belnapia mucosa</name>
    <dbReference type="NCBI Taxonomy" id="2804532"/>
    <lineage>
        <taxon>Bacteria</taxon>
        <taxon>Pseudomonadati</taxon>
        <taxon>Pseudomonadota</taxon>
        <taxon>Alphaproteobacteria</taxon>
        <taxon>Acetobacterales</taxon>
        <taxon>Roseomonadaceae</taxon>
        <taxon>Belnapia</taxon>
    </lineage>
</organism>